<keyword evidence="3" id="KW-1185">Reference proteome</keyword>
<protein>
    <submittedName>
        <fullName evidence="2">Uncharacterized protein</fullName>
    </submittedName>
</protein>
<evidence type="ECO:0000313" key="3">
    <source>
        <dbReference type="Proteomes" id="UP001187315"/>
    </source>
</evidence>
<gene>
    <name evidence="2" type="ORF">Q7C36_001882</name>
</gene>
<sequence>MSVEGKKHGLDKTQAILRRPESIPQSARTPAESSQHAGGIQTRSHSESLHRVRNQQSFRPAHKELLKPSYQQDDCRLIRLLRQCSVMEKFLNQSSY</sequence>
<organism evidence="2 3">
    <name type="scientific">Tachysurus vachellii</name>
    <name type="common">Darkbarbel catfish</name>
    <name type="synonym">Pelteobagrus vachellii</name>
    <dbReference type="NCBI Taxonomy" id="175792"/>
    <lineage>
        <taxon>Eukaryota</taxon>
        <taxon>Metazoa</taxon>
        <taxon>Chordata</taxon>
        <taxon>Craniata</taxon>
        <taxon>Vertebrata</taxon>
        <taxon>Euteleostomi</taxon>
        <taxon>Actinopterygii</taxon>
        <taxon>Neopterygii</taxon>
        <taxon>Teleostei</taxon>
        <taxon>Ostariophysi</taxon>
        <taxon>Siluriformes</taxon>
        <taxon>Bagridae</taxon>
        <taxon>Tachysurus</taxon>
    </lineage>
</organism>
<comment type="caution">
    <text evidence="2">The sequence shown here is derived from an EMBL/GenBank/DDBJ whole genome shotgun (WGS) entry which is preliminary data.</text>
</comment>
<proteinExistence type="predicted"/>
<dbReference type="EMBL" id="JAVHJS010000002">
    <property type="protein sequence ID" value="KAK2865826.1"/>
    <property type="molecule type" value="Genomic_DNA"/>
</dbReference>
<feature type="compositionally biased region" description="Basic and acidic residues" evidence="1">
    <location>
        <begin position="1"/>
        <end position="11"/>
    </location>
</feature>
<evidence type="ECO:0000256" key="1">
    <source>
        <dbReference type="SAM" id="MobiDB-lite"/>
    </source>
</evidence>
<dbReference type="AlphaFoldDB" id="A0AA88NTM3"/>
<reference evidence="2" key="1">
    <citation type="submission" date="2023-08" db="EMBL/GenBank/DDBJ databases">
        <title>Pelteobagrus vachellii genome.</title>
        <authorList>
            <person name="Liu H."/>
        </authorList>
    </citation>
    <scope>NUCLEOTIDE SEQUENCE</scope>
    <source>
        <strain evidence="2">PRFRI_2022a</strain>
        <tissue evidence="2">Muscle</tissue>
    </source>
</reference>
<feature type="region of interest" description="Disordered" evidence="1">
    <location>
        <begin position="1"/>
        <end position="65"/>
    </location>
</feature>
<name>A0AA88NTM3_TACVA</name>
<evidence type="ECO:0000313" key="2">
    <source>
        <dbReference type="EMBL" id="KAK2865826.1"/>
    </source>
</evidence>
<feature type="compositionally biased region" description="Polar residues" evidence="1">
    <location>
        <begin position="23"/>
        <end position="36"/>
    </location>
</feature>
<accession>A0AA88NTM3</accession>
<dbReference type="Proteomes" id="UP001187315">
    <property type="component" value="Unassembled WGS sequence"/>
</dbReference>